<dbReference type="EMBL" id="HBEW01002960">
    <property type="protein sequence ID" value="CAD8579737.1"/>
    <property type="molecule type" value="Transcribed_RNA"/>
</dbReference>
<comment type="similarity">
    <text evidence="1 5">Belongs to the GDA1/CD39 NTPase family.</text>
</comment>
<dbReference type="Gene3D" id="3.30.420.40">
    <property type="match status" value="1"/>
</dbReference>
<feature type="compositionally biased region" description="Low complexity" evidence="6">
    <location>
        <begin position="118"/>
        <end position="137"/>
    </location>
</feature>
<name>A0A7S0KFC1_9CHLO</name>
<keyword evidence="7" id="KW-1133">Transmembrane helix</keyword>
<dbReference type="GO" id="GO:0009134">
    <property type="term" value="P:nucleoside diphosphate catabolic process"/>
    <property type="evidence" value="ECO:0007669"/>
    <property type="project" value="TreeGrafter"/>
</dbReference>
<gene>
    <name evidence="8" type="ORF">OMED0929_LOCUS2434</name>
</gene>
<dbReference type="PROSITE" id="PS01238">
    <property type="entry name" value="GDA1_CD39_NTPASE"/>
    <property type="match status" value="1"/>
</dbReference>
<feature type="transmembrane region" description="Helical" evidence="7">
    <location>
        <begin position="32"/>
        <end position="49"/>
    </location>
</feature>
<protein>
    <submittedName>
        <fullName evidence="8">Uncharacterized protein</fullName>
    </submittedName>
</protein>
<keyword evidence="7" id="KW-0812">Transmembrane</keyword>
<evidence type="ECO:0000256" key="6">
    <source>
        <dbReference type="SAM" id="MobiDB-lite"/>
    </source>
</evidence>
<reference evidence="8" key="1">
    <citation type="submission" date="2021-01" db="EMBL/GenBank/DDBJ databases">
        <authorList>
            <person name="Corre E."/>
            <person name="Pelletier E."/>
            <person name="Niang G."/>
            <person name="Scheremetjew M."/>
            <person name="Finn R."/>
            <person name="Kale V."/>
            <person name="Holt S."/>
            <person name="Cochrane G."/>
            <person name="Meng A."/>
            <person name="Brown T."/>
            <person name="Cohen L."/>
        </authorList>
    </citation>
    <scope>NUCLEOTIDE SEQUENCE</scope>
    <source>
        <strain evidence="8">Clade-D-RCC2572</strain>
    </source>
</reference>
<accession>A0A7S0KFC1</accession>
<dbReference type="Gene3D" id="3.30.420.150">
    <property type="entry name" value="Exopolyphosphatase. Domain 2"/>
    <property type="match status" value="1"/>
</dbReference>
<keyword evidence="4" id="KW-0067">ATP-binding</keyword>
<evidence type="ECO:0000256" key="5">
    <source>
        <dbReference type="RuleBase" id="RU003833"/>
    </source>
</evidence>
<proteinExistence type="inferred from homology"/>
<evidence type="ECO:0000313" key="8">
    <source>
        <dbReference type="EMBL" id="CAD8579737.1"/>
    </source>
</evidence>
<dbReference type="GO" id="GO:0017110">
    <property type="term" value="F:nucleoside diphosphate phosphatase activity"/>
    <property type="evidence" value="ECO:0007669"/>
    <property type="project" value="TreeGrafter"/>
</dbReference>
<dbReference type="GO" id="GO:0016020">
    <property type="term" value="C:membrane"/>
    <property type="evidence" value="ECO:0007669"/>
    <property type="project" value="TreeGrafter"/>
</dbReference>
<organism evidence="8">
    <name type="scientific">Ostreococcus mediterraneus</name>
    <dbReference type="NCBI Taxonomy" id="1486918"/>
    <lineage>
        <taxon>Eukaryota</taxon>
        <taxon>Viridiplantae</taxon>
        <taxon>Chlorophyta</taxon>
        <taxon>Mamiellophyceae</taxon>
        <taxon>Mamiellales</taxon>
        <taxon>Bathycoccaceae</taxon>
        <taxon>Ostreococcus</taxon>
    </lineage>
</organism>
<dbReference type="PANTHER" id="PTHR11782">
    <property type="entry name" value="ADENOSINE/GUANOSINE DIPHOSPHATASE"/>
    <property type="match status" value="1"/>
</dbReference>
<dbReference type="AlphaFoldDB" id="A0A7S0KFC1"/>
<evidence type="ECO:0000256" key="3">
    <source>
        <dbReference type="PIRSR" id="PIRSR600407-1"/>
    </source>
</evidence>
<evidence type="ECO:0000256" key="1">
    <source>
        <dbReference type="ARBA" id="ARBA00009283"/>
    </source>
</evidence>
<keyword evidence="2 5" id="KW-0378">Hydrolase</keyword>
<evidence type="ECO:0000256" key="4">
    <source>
        <dbReference type="PIRSR" id="PIRSR600407-2"/>
    </source>
</evidence>
<feature type="active site" description="Proton acceptor" evidence="3">
    <location>
        <position position="279"/>
    </location>
</feature>
<evidence type="ECO:0000256" key="7">
    <source>
        <dbReference type="SAM" id="Phobius"/>
    </source>
</evidence>
<dbReference type="Pfam" id="PF01150">
    <property type="entry name" value="GDA1_CD39"/>
    <property type="match status" value="1"/>
</dbReference>
<dbReference type="PANTHER" id="PTHR11782:SF83">
    <property type="entry name" value="GUANOSINE-DIPHOSPHATASE"/>
    <property type="match status" value="1"/>
</dbReference>
<dbReference type="GO" id="GO:0005524">
    <property type="term" value="F:ATP binding"/>
    <property type="evidence" value="ECO:0007669"/>
    <property type="project" value="UniProtKB-KW"/>
</dbReference>
<evidence type="ECO:0000256" key="2">
    <source>
        <dbReference type="ARBA" id="ARBA00022801"/>
    </source>
</evidence>
<keyword evidence="4" id="KW-0547">Nucleotide-binding</keyword>
<feature type="region of interest" description="Disordered" evidence="6">
    <location>
        <begin position="100"/>
        <end position="152"/>
    </location>
</feature>
<feature type="binding site" evidence="4">
    <location>
        <begin position="321"/>
        <end position="325"/>
    </location>
    <ligand>
        <name>ATP</name>
        <dbReference type="ChEBI" id="CHEBI:30616"/>
    </ligand>
</feature>
<dbReference type="InterPro" id="IPR000407">
    <property type="entry name" value="GDA1_CD39_NTPase"/>
</dbReference>
<sequence length="559" mass="58525">MRRASSGAFSRAPVGGVVQAYGASRRARSSRMMMIIFGVPLVVLGMVAFRGSSQGPRGSGVGVEGDGEALVSSSAAVLVGDDARGVRGVRRTREDIRMDVREALPAEDDANDGADVRSSSSVSASSASQPPSAVATSLKTPSTGGEEGAGAKSVSATDKYAVVIDAGSTGSRVHVFEFDAKDMRLRKDTFEAIKPGLSAYADDANAAADSLKALMKIAMDAVPESARATTSIQLRATAGLRLLPGQAAKDILAACAKLFASYPFMRDGNSISIMDGADEGAYQWLTMNYLLGNLAPSHAPAATSPDSANNIATVAAVDLGGGSVQLAYQVTPETARTAPNGYVSKLKALGSTFDVYTRSHLGHGLMAARAAILNQSVGKSPCIHEGHTGKYEYAGKAYDASAHEDGIDHELCTKHVVAALELDKSCDREGECSFNGAWGGEPGPGSKRVYLSSYLWDRAVNVGIVTDQEIDGRSTVRELGGKAKDACALSLTKVTSTYHGVDDADAPFMCMDLTFAHVLLSVGFKRHEWDTLTLVKQIEYGNKPIEAAWPLGAALNSMA</sequence>
<keyword evidence="7" id="KW-0472">Membrane</keyword>